<gene>
    <name evidence="8" type="ORF">DI598_15600</name>
</gene>
<feature type="non-terminal residue" evidence="8">
    <location>
        <position position="160"/>
    </location>
</feature>
<comment type="pathway">
    <text evidence="1">Lipid metabolism.</text>
</comment>
<keyword evidence="4" id="KW-0443">Lipid metabolism</keyword>
<dbReference type="EMBL" id="QFOI01000364">
    <property type="protein sequence ID" value="PZP43591.1"/>
    <property type="molecule type" value="Genomic_DNA"/>
</dbReference>
<dbReference type="Proteomes" id="UP000249645">
    <property type="component" value="Unassembled WGS sequence"/>
</dbReference>
<evidence type="ECO:0000256" key="3">
    <source>
        <dbReference type="ARBA" id="ARBA00022679"/>
    </source>
</evidence>
<evidence type="ECO:0000256" key="4">
    <source>
        <dbReference type="ARBA" id="ARBA00023098"/>
    </source>
</evidence>
<feature type="transmembrane region" description="Helical" evidence="6">
    <location>
        <begin position="12"/>
        <end position="38"/>
    </location>
</feature>
<dbReference type="SUPFAM" id="SSF69593">
    <property type="entry name" value="Glycerol-3-phosphate (1)-acyltransferase"/>
    <property type="match status" value="1"/>
</dbReference>
<accession>A0A2W5EHI8</accession>
<keyword evidence="6" id="KW-1133">Transmembrane helix</keyword>
<evidence type="ECO:0000313" key="8">
    <source>
        <dbReference type="EMBL" id="PZP43591.1"/>
    </source>
</evidence>
<evidence type="ECO:0000259" key="7">
    <source>
        <dbReference type="Pfam" id="PF01553"/>
    </source>
</evidence>
<comment type="caution">
    <text evidence="8">The sequence shown here is derived from an EMBL/GenBank/DDBJ whole genome shotgun (WGS) entry which is preliminary data.</text>
</comment>
<name>A0A2W5EHI8_9SPHI</name>
<evidence type="ECO:0000313" key="9">
    <source>
        <dbReference type="Proteomes" id="UP000249645"/>
    </source>
</evidence>
<dbReference type="PANTHER" id="PTHR10434:SF64">
    <property type="entry name" value="1-ACYL-SN-GLYCEROL-3-PHOSPHATE ACYLTRANSFERASE-RELATED"/>
    <property type="match status" value="1"/>
</dbReference>
<keyword evidence="3 8" id="KW-0808">Transferase</keyword>
<keyword evidence="5 8" id="KW-0012">Acyltransferase</keyword>
<feature type="domain" description="Phospholipid/glycerol acyltransferase" evidence="7">
    <location>
        <begin position="71"/>
        <end position="160"/>
    </location>
</feature>
<dbReference type="GO" id="GO:0006654">
    <property type="term" value="P:phosphatidic acid biosynthetic process"/>
    <property type="evidence" value="ECO:0007669"/>
    <property type="project" value="TreeGrafter"/>
</dbReference>
<proteinExistence type="predicted"/>
<dbReference type="GO" id="GO:0003841">
    <property type="term" value="F:1-acylglycerol-3-phosphate O-acyltransferase activity"/>
    <property type="evidence" value="ECO:0007669"/>
    <property type="project" value="TreeGrafter"/>
</dbReference>
<keyword evidence="6" id="KW-0812">Transmembrane</keyword>
<dbReference type="PANTHER" id="PTHR10434">
    <property type="entry name" value="1-ACYL-SN-GLYCEROL-3-PHOSPHATE ACYLTRANSFERASE"/>
    <property type="match status" value="1"/>
</dbReference>
<organism evidence="8 9">
    <name type="scientific">Pseudopedobacter saltans</name>
    <dbReference type="NCBI Taxonomy" id="151895"/>
    <lineage>
        <taxon>Bacteria</taxon>
        <taxon>Pseudomonadati</taxon>
        <taxon>Bacteroidota</taxon>
        <taxon>Sphingobacteriia</taxon>
        <taxon>Sphingobacteriales</taxon>
        <taxon>Sphingobacteriaceae</taxon>
        <taxon>Pseudopedobacter</taxon>
    </lineage>
</organism>
<evidence type="ECO:0000256" key="6">
    <source>
        <dbReference type="SAM" id="Phobius"/>
    </source>
</evidence>
<dbReference type="AlphaFoldDB" id="A0A2W5EHI8"/>
<evidence type="ECO:0000256" key="2">
    <source>
        <dbReference type="ARBA" id="ARBA00022516"/>
    </source>
</evidence>
<dbReference type="InterPro" id="IPR002123">
    <property type="entry name" value="Plipid/glycerol_acylTrfase"/>
</dbReference>
<sequence>MFSFFKKVVHFFYVVYAFLMFFILMLWVAFFVFIFIFFPDPKSGNYIYKTCYLWAQVWFALIGIRHEIIYEDNCEVNKPIIFVANHQSYMDIPVTVHSLKTSYRILAKIEMAKIPIFGFIYKKAAIMVDRSDRSKRGQSYLHLKEAIQNGISVFVYPEGT</sequence>
<keyword evidence="2" id="KW-0444">Lipid biosynthesis</keyword>
<keyword evidence="6" id="KW-0472">Membrane</keyword>
<protein>
    <submittedName>
        <fullName evidence="8">1-acyl-sn-glycerol-3-phosphate acyltransferase</fullName>
    </submittedName>
</protein>
<evidence type="ECO:0000256" key="5">
    <source>
        <dbReference type="ARBA" id="ARBA00023315"/>
    </source>
</evidence>
<dbReference type="CDD" id="cd07989">
    <property type="entry name" value="LPLAT_AGPAT-like"/>
    <property type="match status" value="1"/>
</dbReference>
<dbReference type="Pfam" id="PF01553">
    <property type="entry name" value="Acyltransferase"/>
    <property type="match status" value="1"/>
</dbReference>
<evidence type="ECO:0000256" key="1">
    <source>
        <dbReference type="ARBA" id="ARBA00005189"/>
    </source>
</evidence>
<reference evidence="8 9" key="1">
    <citation type="submission" date="2017-11" db="EMBL/GenBank/DDBJ databases">
        <title>Infants hospitalized years apart are colonized by the same room-sourced microbial strains.</title>
        <authorList>
            <person name="Brooks B."/>
            <person name="Olm M.R."/>
            <person name="Firek B.A."/>
            <person name="Baker R."/>
            <person name="Thomas B.C."/>
            <person name="Morowitz M.J."/>
            <person name="Banfield J.F."/>
        </authorList>
    </citation>
    <scope>NUCLEOTIDE SEQUENCE [LARGE SCALE GENOMIC DNA]</scope>
    <source>
        <strain evidence="8">S2_009_000_R2_76</strain>
    </source>
</reference>